<evidence type="ECO:0000313" key="2">
    <source>
        <dbReference type="EMBL" id="MBW31824.1"/>
    </source>
</evidence>
<feature type="signal peptide" evidence="1">
    <location>
        <begin position="1"/>
        <end position="18"/>
    </location>
</feature>
<name>A0A2M3ZTC6_9DIPT</name>
<evidence type="ECO:0000256" key="1">
    <source>
        <dbReference type="SAM" id="SignalP"/>
    </source>
</evidence>
<sequence length="104" mass="11631">MAPIGLLLFILFASRARLRKDGIGGDAASGVFFTGLPRLLYNFSLDHWRTACCCCVSCCNIGEIVALVDGDRFFATLTNNHTTYTHHTSLMRFFPGWKIDNRVI</sequence>
<feature type="chain" id="PRO_5014630210" evidence="1">
    <location>
        <begin position="19"/>
        <end position="104"/>
    </location>
</feature>
<proteinExistence type="predicted"/>
<dbReference type="AlphaFoldDB" id="A0A2M3ZTC6"/>
<organism evidence="2">
    <name type="scientific">Anopheles braziliensis</name>
    <dbReference type="NCBI Taxonomy" id="58242"/>
    <lineage>
        <taxon>Eukaryota</taxon>
        <taxon>Metazoa</taxon>
        <taxon>Ecdysozoa</taxon>
        <taxon>Arthropoda</taxon>
        <taxon>Hexapoda</taxon>
        <taxon>Insecta</taxon>
        <taxon>Pterygota</taxon>
        <taxon>Neoptera</taxon>
        <taxon>Endopterygota</taxon>
        <taxon>Diptera</taxon>
        <taxon>Nematocera</taxon>
        <taxon>Culicoidea</taxon>
        <taxon>Culicidae</taxon>
        <taxon>Anophelinae</taxon>
        <taxon>Anopheles</taxon>
    </lineage>
</organism>
<accession>A0A2M3ZTC6</accession>
<protein>
    <submittedName>
        <fullName evidence="2">Putative secreted peptide</fullName>
    </submittedName>
</protein>
<keyword evidence="1" id="KW-0732">Signal</keyword>
<dbReference type="EMBL" id="GGFM01011073">
    <property type="protein sequence ID" value="MBW31824.1"/>
    <property type="molecule type" value="Transcribed_RNA"/>
</dbReference>
<reference evidence="2" key="1">
    <citation type="submission" date="2018-01" db="EMBL/GenBank/DDBJ databases">
        <title>An insight into the sialome of Amazonian anophelines.</title>
        <authorList>
            <person name="Ribeiro J.M."/>
            <person name="Scarpassa V."/>
            <person name="Calvo E."/>
        </authorList>
    </citation>
    <scope>NUCLEOTIDE SEQUENCE</scope>
    <source>
        <tissue evidence="2">Salivary glands</tissue>
    </source>
</reference>